<accession>A0A9P1BI01</accession>
<gene>
    <name evidence="2" type="ORF">C1SCF055_LOCUS2203</name>
</gene>
<reference evidence="2" key="1">
    <citation type="submission" date="2022-10" db="EMBL/GenBank/DDBJ databases">
        <authorList>
            <person name="Chen Y."/>
            <person name="Dougan E. K."/>
            <person name="Chan C."/>
            <person name="Rhodes N."/>
            <person name="Thang M."/>
        </authorList>
    </citation>
    <scope>NUCLEOTIDE SEQUENCE</scope>
</reference>
<evidence type="ECO:0000256" key="1">
    <source>
        <dbReference type="SAM" id="MobiDB-lite"/>
    </source>
</evidence>
<keyword evidence="4" id="KW-1185">Reference proteome</keyword>
<evidence type="ECO:0000313" key="3">
    <source>
        <dbReference type="EMBL" id="CAL4761051.1"/>
    </source>
</evidence>
<dbReference type="GO" id="GO:0016853">
    <property type="term" value="F:isomerase activity"/>
    <property type="evidence" value="ECO:0007669"/>
    <property type="project" value="UniProtKB-KW"/>
</dbReference>
<keyword evidence="3" id="KW-0413">Isomerase</keyword>
<protein>
    <submittedName>
        <fullName evidence="3">Peptidylprolyl isomerase</fullName>
    </submittedName>
</protein>
<dbReference type="Proteomes" id="UP001152797">
    <property type="component" value="Unassembled WGS sequence"/>
</dbReference>
<name>A0A9P1BI01_9DINO</name>
<evidence type="ECO:0000313" key="2">
    <source>
        <dbReference type="EMBL" id="CAI3973739.1"/>
    </source>
</evidence>
<feature type="region of interest" description="Disordered" evidence="1">
    <location>
        <begin position="290"/>
        <end position="370"/>
    </location>
</feature>
<organism evidence="2">
    <name type="scientific">Cladocopium goreaui</name>
    <dbReference type="NCBI Taxonomy" id="2562237"/>
    <lineage>
        <taxon>Eukaryota</taxon>
        <taxon>Sar</taxon>
        <taxon>Alveolata</taxon>
        <taxon>Dinophyceae</taxon>
        <taxon>Suessiales</taxon>
        <taxon>Symbiodiniaceae</taxon>
        <taxon>Cladocopium</taxon>
    </lineage>
</organism>
<dbReference type="EMBL" id="CAMXCT010000094">
    <property type="protein sequence ID" value="CAI3973739.1"/>
    <property type="molecule type" value="Genomic_DNA"/>
</dbReference>
<sequence>MAPIPWEETDPFSISMYAQESAYWSSLQESEALMRLCSELSNETGRREVVEGCIERLCKLCWAEAIEAVDCHTLLIAARAEVDHLKRRLSQVNLMNVKHMVAQDAVDAPSRSSLESPSMEDMGQDQKDLVYGLVWEKIRELRDPTEDASATILALQDYAAQCGLFAGYGAETEDVGINTEVELSDVFQRCEELQLSVSNGEAKLLQLRCDFLRLEDKLAESTVEVQVTKEHLDEALQQLDECKSGEALLRKAFETLQEEHKMQLKAHEDSRQEVTLLQSELLRIREGQVRGLTRRPSASRRLHDSRPPSSPLPLLQGPVSYSDATLEEPSPGFTVNRRAKVSTSLPSLQRGDSAGAQSSLLPRSKRPFVM</sequence>
<dbReference type="AlphaFoldDB" id="A0A9P1BI01"/>
<evidence type="ECO:0000313" key="4">
    <source>
        <dbReference type="Proteomes" id="UP001152797"/>
    </source>
</evidence>
<dbReference type="EMBL" id="CAMXCT030000094">
    <property type="protein sequence ID" value="CAL4761051.1"/>
    <property type="molecule type" value="Genomic_DNA"/>
</dbReference>
<proteinExistence type="predicted"/>
<reference evidence="3 4" key="2">
    <citation type="submission" date="2024-05" db="EMBL/GenBank/DDBJ databases">
        <authorList>
            <person name="Chen Y."/>
            <person name="Shah S."/>
            <person name="Dougan E. K."/>
            <person name="Thang M."/>
            <person name="Chan C."/>
        </authorList>
    </citation>
    <scope>NUCLEOTIDE SEQUENCE [LARGE SCALE GENOMIC DNA]</scope>
</reference>
<dbReference type="OrthoDB" id="437063at2759"/>
<comment type="caution">
    <text evidence="2">The sequence shown here is derived from an EMBL/GenBank/DDBJ whole genome shotgun (WGS) entry which is preliminary data.</text>
</comment>
<dbReference type="EMBL" id="CAMXCT020000094">
    <property type="protein sequence ID" value="CAL1127114.1"/>
    <property type="molecule type" value="Genomic_DNA"/>
</dbReference>